<protein>
    <recommendedName>
        <fullName evidence="1">Peptidase M13 C-terminal domain-containing protein</fullName>
    </recommendedName>
</protein>
<dbReference type="GO" id="GO:0005886">
    <property type="term" value="C:plasma membrane"/>
    <property type="evidence" value="ECO:0007669"/>
    <property type="project" value="TreeGrafter"/>
</dbReference>
<dbReference type="PROSITE" id="PS51885">
    <property type="entry name" value="NEPRILYSIN"/>
    <property type="match status" value="1"/>
</dbReference>
<dbReference type="Proteomes" id="UP001160148">
    <property type="component" value="Unassembled WGS sequence"/>
</dbReference>
<dbReference type="AlphaFoldDB" id="A0AAV0WMT6"/>
<accession>A0AAV0WMT6</accession>
<organism evidence="2 3">
    <name type="scientific">Macrosiphum euphorbiae</name>
    <name type="common">potato aphid</name>
    <dbReference type="NCBI Taxonomy" id="13131"/>
    <lineage>
        <taxon>Eukaryota</taxon>
        <taxon>Metazoa</taxon>
        <taxon>Ecdysozoa</taxon>
        <taxon>Arthropoda</taxon>
        <taxon>Hexapoda</taxon>
        <taxon>Insecta</taxon>
        <taxon>Pterygota</taxon>
        <taxon>Neoptera</taxon>
        <taxon>Paraneoptera</taxon>
        <taxon>Hemiptera</taxon>
        <taxon>Sternorrhyncha</taxon>
        <taxon>Aphidomorpha</taxon>
        <taxon>Aphidoidea</taxon>
        <taxon>Aphididae</taxon>
        <taxon>Macrosiphini</taxon>
        <taxon>Macrosiphum</taxon>
    </lineage>
</organism>
<reference evidence="2 3" key="1">
    <citation type="submission" date="2023-01" db="EMBL/GenBank/DDBJ databases">
        <authorList>
            <person name="Whitehead M."/>
        </authorList>
    </citation>
    <scope>NUCLEOTIDE SEQUENCE [LARGE SCALE GENOMIC DNA]</scope>
</reference>
<dbReference type="InterPro" id="IPR000718">
    <property type="entry name" value="Peptidase_M13"/>
</dbReference>
<dbReference type="SUPFAM" id="SSF55486">
    <property type="entry name" value="Metalloproteases ('zincins'), catalytic domain"/>
    <property type="match status" value="1"/>
</dbReference>
<dbReference type="GO" id="GO:0016485">
    <property type="term" value="P:protein processing"/>
    <property type="evidence" value="ECO:0007669"/>
    <property type="project" value="TreeGrafter"/>
</dbReference>
<comment type="caution">
    <text evidence="2">The sequence shown here is derived from an EMBL/GenBank/DDBJ whole genome shotgun (WGS) entry which is preliminary data.</text>
</comment>
<dbReference type="EMBL" id="CARXXK010000002">
    <property type="protein sequence ID" value="CAI6356922.1"/>
    <property type="molecule type" value="Genomic_DNA"/>
</dbReference>
<keyword evidence="3" id="KW-1185">Reference proteome</keyword>
<name>A0AAV0WMT6_9HEMI</name>
<evidence type="ECO:0000313" key="3">
    <source>
        <dbReference type="Proteomes" id="UP001160148"/>
    </source>
</evidence>
<sequence>MNYGAIGFVIGHEITHGFDDQGRKYDKQGNLVDWWARKTKKRFLEKVLCIIKQYGNYTVDEVGLKVCCVQFWYIMITFSADAFRGRIYRSSKISYFSNFE</sequence>
<evidence type="ECO:0000313" key="2">
    <source>
        <dbReference type="EMBL" id="CAI6356922.1"/>
    </source>
</evidence>
<proteinExistence type="predicted"/>
<feature type="domain" description="Peptidase M13 C-terminal" evidence="1">
    <location>
        <begin position="1"/>
        <end position="63"/>
    </location>
</feature>
<gene>
    <name evidence="2" type="ORF">MEUPH1_LOCUS12605</name>
</gene>
<dbReference type="PANTHER" id="PTHR11733">
    <property type="entry name" value="ZINC METALLOPROTEASE FAMILY M13 NEPRILYSIN-RELATED"/>
    <property type="match status" value="1"/>
</dbReference>
<dbReference type="InterPro" id="IPR018497">
    <property type="entry name" value="Peptidase_M13_C"/>
</dbReference>
<dbReference type="PANTHER" id="PTHR11733:SF224">
    <property type="entry name" value="NEPRILYSIN-2"/>
    <property type="match status" value="1"/>
</dbReference>
<dbReference type="Gene3D" id="3.40.390.10">
    <property type="entry name" value="Collagenase (Catalytic Domain)"/>
    <property type="match status" value="1"/>
</dbReference>
<evidence type="ECO:0000259" key="1">
    <source>
        <dbReference type="Pfam" id="PF01431"/>
    </source>
</evidence>
<dbReference type="GO" id="GO:0004222">
    <property type="term" value="F:metalloendopeptidase activity"/>
    <property type="evidence" value="ECO:0007669"/>
    <property type="project" value="InterPro"/>
</dbReference>
<dbReference type="InterPro" id="IPR024079">
    <property type="entry name" value="MetalloPept_cat_dom_sf"/>
</dbReference>
<dbReference type="Pfam" id="PF01431">
    <property type="entry name" value="Peptidase_M13"/>
    <property type="match status" value="1"/>
</dbReference>